<dbReference type="GO" id="GO:0008137">
    <property type="term" value="F:NADH dehydrogenase (ubiquinone) activity"/>
    <property type="evidence" value="ECO:0007669"/>
    <property type="project" value="InterPro"/>
</dbReference>
<dbReference type="Gene3D" id="1.20.58.1610">
    <property type="entry name" value="NADH:ubiquinone/plastoquinone oxidoreductase, chain 3"/>
    <property type="match status" value="1"/>
</dbReference>
<gene>
    <name evidence="7" type="primary">nuoA</name>
    <name evidence="9" type="ORF">E6H03_00565</name>
</gene>
<keyword evidence="7" id="KW-1003">Cell membrane</keyword>
<keyword evidence="7 8" id="KW-0874">Quinone</keyword>
<feature type="transmembrane region" description="Helical" evidence="7">
    <location>
        <begin position="90"/>
        <end position="110"/>
    </location>
</feature>
<evidence type="ECO:0000256" key="8">
    <source>
        <dbReference type="RuleBase" id="RU003639"/>
    </source>
</evidence>
<comment type="subunit">
    <text evidence="7">NDH-1 is composed of 14 different subunits. Subunits NuoA, H, J, K, L, M, N constitute the membrane sector of the complex.</text>
</comment>
<dbReference type="HAMAP" id="MF_01394">
    <property type="entry name" value="NDH1_NuoA"/>
    <property type="match status" value="1"/>
</dbReference>
<dbReference type="InterPro" id="IPR000440">
    <property type="entry name" value="NADH_UbQ/plastoQ_OxRdtase_su3"/>
</dbReference>
<comment type="similarity">
    <text evidence="2 7 8">Belongs to the complex I subunit 3 family.</text>
</comment>
<keyword evidence="3 7" id="KW-0813">Transport</keyword>
<dbReference type="GO" id="GO:0005886">
    <property type="term" value="C:plasma membrane"/>
    <property type="evidence" value="ECO:0007669"/>
    <property type="project" value="UniProtKB-SubCell"/>
</dbReference>
<keyword evidence="4 7" id="KW-0812">Transmembrane</keyword>
<evidence type="ECO:0000256" key="7">
    <source>
        <dbReference type="HAMAP-Rule" id="MF_01394"/>
    </source>
</evidence>
<keyword evidence="7" id="KW-1278">Translocase</keyword>
<comment type="catalytic activity">
    <reaction evidence="7 8">
        <text>a quinone + NADH + 5 H(+)(in) = a quinol + NAD(+) + 4 H(+)(out)</text>
        <dbReference type="Rhea" id="RHEA:57888"/>
        <dbReference type="ChEBI" id="CHEBI:15378"/>
        <dbReference type="ChEBI" id="CHEBI:24646"/>
        <dbReference type="ChEBI" id="CHEBI:57540"/>
        <dbReference type="ChEBI" id="CHEBI:57945"/>
        <dbReference type="ChEBI" id="CHEBI:132124"/>
    </reaction>
</comment>
<evidence type="ECO:0000256" key="2">
    <source>
        <dbReference type="ARBA" id="ARBA00008472"/>
    </source>
</evidence>
<dbReference type="GO" id="GO:0048038">
    <property type="term" value="F:quinone binding"/>
    <property type="evidence" value="ECO:0007669"/>
    <property type="project" value="UniProtKB-KW"/>
</dbReference>
<dbReference type="InterPro" id="IPR023043">
    <property type="entry name" value="NAD(P)H_OxRDtase_bac/plastid"/>
</dbReference>
<keyword evidence="7 8" id="KW-0520">NAD</keyword>
<comment type="subcellular location">
    <subcellularLocation>
        <location evidence="7 8">Cell membrane</location>
        <topology evidence="7 8">Multi-pass membrane protein</topology>
    </subcellularLocation>
    <subcellularLocation>
        <location evidence="1">Membrane</location>
        <topology evidence="1">Multi-pass membrane protein</topology>
    </subcellularLocation>
</comment>
<protein>
    <recommendedName>
        <fullName evidence="7">NADH-quinone oxidoreductase subunit A</fullName>
        <ecNumber evidence="7">7.1.1.-</ecNumber>
    </recommendedName>
    <alternativeName>
        <fullName evidence="7">NADH dehydrogenase I subunit A</fullName>
    </alternativeName>
    <alternativeName>
        <fullName evidence="7">NDH-1 subunit A</fullName>
    </alternativeName>
    <alternativeName>
        <fullName evidence="7">NUO1</fullName>
    </alternativeName>
</protein>
<comment type="caution">
    <text evidence="9">The sequence shown here is derived from an EMBL/GenBank/DDBJ whole genome shotgun (WGS) entry which is preliminary data.</text>
</comment>
<evidence type="ECO:0000313" key="9">
    <source>
        <dbReference type="EMBL" id="TMI85364.1"/>
    </source>
</evidence>
<name>A0A537JPD1_9BACT</name>
<organism evidence="9 10">
    <name type="scientific">Candidatus Segetimicrobium genomatis</name>
    <dbReference type="NCBI Taxonomy" id="2569760"/>
    <lineage>
        <taxon>Bacteria</taxon>
        <taxon>Bacillati</taxon>
        <taxon>Candidatus Sysuimicrobiota</taxon>
        <taxon>Candidatus Sysuimicrobiia</taxon>
        <taxon>Candidatus Sysuimicrobiales</taxon>
        <taxon>Candidatus Segetimicrobiaceae</taxon>
        <taxon>Candidatus Segetimicrobium</taxon>
    </lineage>
</organism>
<proteinExistence type="inferred from homology"/>
<accession>A0A537JPD1</accession>
<dbReference type="GO" id="GO:0030964">
    <property type="term" value="C:NADH dehydrogenase complex"/>
    <property type="evidence" value="ECO:0007669"/>
    <property type="project" value="TreeGrafter"/>
</dbReference>
<sequence length="118" mass="13583">MLLDWGYVAIFAIVGTLLAAMPLLVIWLISPRSDYPQKFETYESGVPAIGQAWAQFNVRYYLFSLVFVVFDVEIIYLYPWAVVYRKAGPVAFYDMLVFLAILTLGLVYAWRKGALEWV</sequence>
<evidence type="ECO:0000313" key="10">
    <source>
        <dbReference type="Proteomes" id="UP000318093"/>
    </source>
</evidence>
<dbReference type="Proteomes" id="UP000318093">
    <property type="component" value="Unassembled WGS sequence"/>
</dbReference>
<dbReference type="EC" id="7.1.1.-" evidence="7"/>
<dbReference type="PANTHER" id="PTHR11058">
    <property type="entry name" value="NADH-UBIQUINONE OXIDOREDUCTASE CHAIN 3"/>
    <property type="match status" value="1"/>
</dbReference>
<keyword evidence="5 7" id="KW-1133">Transmembrane helix</keyword>
<feature type="transmembrane region" description="Helical" evidence="7">
    <location>
        <begin position="6"/>
        <end position="29"/>
    </location>
</feature>
<dbReference type="Pfam" id="PF00507">
    <property type="entry name" value="Oxidored_q4"/>
    <property type="match status" value="1"/>
</dbReference>
<evidence type="ECO:0000256" key="5">
    <source>
        <dbReference type="ARBA" id="ARBA00022989"/>
    </source>
</evidence>
<evidence type="ECO:0000256" key="1">
    <source>
        <dbReference type="ARBA" id="ARBA00004141"/>
    </source>
</evidence>
<feature type="transmembrane region" description="Helical" evidence="7">
    <location>
        <begin position="60"/>
        <end position="78"/>
    </location>
</feature>
<dbReference type="GO" id="GO:0050136">
    <property type="term" value="F:NADH dehydrogenase (quinone) (non-electrogenic) activity"/>
    <property type="evidence" value="ECO:0007669"/>
    <property type="project" value="UniProtKB-UniRule"/>
</dbReference>
<keyword evidence="6 7" id="KW-0472">Membrane</keyword>
<evidence type="ECO:0000256" key="4">
    <source>
        <dbReference type="ARBA" id="ARBA00022692"/>
    </source>
</evidence>
<evidence type="ECO:0000256" key="6">
    <source>
        <dbReference type="ARBA" id="ARBA00023136"/>
    </source>
</evidence>
<dbReference type="InterPro" id="IPR038430">
    <property type="entry name" value="NDAH_ubi_oxred_su3_sf"/>
</dbReference>
<keyword evidence="7" id="KW-0830">Ubiquinone</keyword>
<dbReference type="EMBL" id="VBAN01000014">
    <property type="protein sequence ID" value="TMI85364.1"/>
    <property type="molecule type" value="Genomic_DNA"/>
</dbReference>
<dbReference type="PANTHER" id="PTHR11058:SF9">
    <property type="entry name" value="NADH-UBIQUINONE OXIDOREDUCTASE CHAIN 3"/>
    <property type="match status" value="1"/>
</dbReference>
<evidence type="ECO:0000256" key="3">
    <source>
        <dbReference type="ARBA" id="ARBA00022448"/>
    </source>
</evidence>
<comment type="function">
    <text evidence="7">NDH-1 shuttles electrons from NADH, via FMN and iron-sulfur (Fe-S) centers, to quinones in the respiratory chain. The immediate electron acceptor for the enzyme in this species is believed to be ubiquinone. Couples the redox reaction to proton translocation (for every two electrons transferred, four hydrogen ions are translocated across the cytoplasmic membrane), and thus conserves the redox energy in a proton gradient.</text>
</comment>
<reference evidence="9 10" key="1">
    <citation type="journal article" date="2019" name="Nat. Microbiol.">
        <title>Mediterranean grassland soil C-N compound turnover is dependent on rainfall and depth, and is mediated by genomically divergent microorganisms.</title>
        <authorList>
            <person name="Diamond S."/>
            <person name="Andeer P.F."/>
            <person name="Li Z."/>
            <person name="Crits-Christoph A."/>
            <person name="Burstein D."/>
            <person name="Anantharaman K."/>
            <person name="Lane K.R."/>
            <person name="Thomas B.C."/>
            <person name="Pan C."/>
            <person name="Northen T.R."/>
            <person name="Banfield J.F."/>
        </authorList>
    </citation>
    <scope>NUCLEOTIDE SEQUENCE [LARGE SCALE GENOMIC DNA]</scope>
    <source>
        <strain evidence="9">NP_6</strain>
    </source>
</reference>
<dbReference type="AlphaFoldDB" id="A0A537JPD1"/>